<dbReference type="PANTHER" id="PTHR42815:SF2">
    <property type="entry name" value="FAD-BINDING, PUTATIVE (AFU_ORTHOLOGUE AFUA_6G07600)-RELATED"/>
    <property type="match status" value="1"/>
</dbReference>
<dbReference type="InterPro" id="IPR011576">
    <property type="entry name" value="Pyridox_Oxase_N"/>
</dbReference>
<dbReference type="STRING" id="1079859.SAMN04515674_11439"/>
<dbReference type="RefSeq" id="WP_092018913.1">
    <property type="nucleotide sequence ID" value="NZ_FOXH01000014.1"/>
</dbReference>
<sequence>MNYAGFAFTDAIKVLQEKKGSREGYAHMEKNQYTEGLGDFEKDFIENRDSFYLATIGENGYPYIQHRGGPKGFIRVLNDKTIGIVDFRGNKQYISVGNVSENPHVSLILMDYPRRARMKIYADLRIVEINEDPGLFLNLDPSDYKHQSERMMIFEVRAFDWNCPQHITPRYTADEINEAFAQRNEYVAQLEREVQELRAKLKTG</sequence>
<evidence type="ECO:0000313" key="3">
    <source>
        <dbReference type="Proteomes" id="UP000199306"/>
    </source>
</evidence>
<name>A0A1I5XAZ3_9BACT</name>
<dbReference type="Proteomes" id="UP000199306">
    <property type="component" value="Unassembled WGS sequence"/>
</dbReference>
<dbReference type="OrthoDB" id="9796486at2"/>
<reference evidence="2 3" key="1">
    <citation type="submission" date="2016-10" db="EMBL/GenBank/DDBJ databases">
        <authorList>
            <person name="de Groot N.N."/>
        </authorList>
    </citation>
    <scope>NUCLEOTIDE SEQUENCE [LARGE SCALE GENOMIC DNA]</scope>
    <source>
        <strain evidence="3">E92,LMG 26720,CCM 7988</strain>
    </source>
</reference>
<dbReference type="Pfam" id="PF01243">
    <property type="entry name" value="PNPOx_N"/>
    <property type="match status" value="1"/>
</dbReference>
<gene>
    <name evidence="2" type="ORF">SAMN04515674_11439</name>
</gene>
<keyword evidence="3" id="KW-1185">Reference proteome</keyword>
<dbReference type="SUPFAM" id="SSF50475">
    <property type="entry name" value="FMN-binding split barrel"/>
    <property type="match status" value="1"/>
</dbReference>
<feature type="domain" description="Pyridoxamine 5'-phosphate oxidase N-terminal" evidence="1">
    <location>
        <begin position="42"/>
        <end position="128"/>
    </location>
</feature>
<evidence type="ECO:0000313" key="2">
    <source>
        <dbReference type="EMBL" id="SFQ29091.1"/>
    </source>
</evidence>
<proteinExistence type="predicted"/>
<protein>
    <recommendedName>
        <fullName evidence="1">Pyridoxamine 5'-phosphate oxidase N-terminal domain-containing protein</fullName>
    </recommendedName>
</protein>
<dbReference type="AlphaFoldDB" id="A0A1I5XAZ3"/>
<dbReference type="Gene3D" id="2.30.110.10">
    <property type="entry name" value="Electron Transport, Fmn-binding Protein, Chain A"/>
    <property type="match status" value="1"/>
</dbReference>
<dbReference type="InterPro" id="IPR012349">
    <property type="entry name" value="Split_barrel_FMN-bd"/>
</dbReference>
<organism evidence="2 3">
    <name type="scientific">Pseudarcicella hirudinis</name>
    <dbReference type="NCBI Taxonomy" id="1079859"/>
    <lineage>
        <taxon>Bacteria</taxon>
        <taxon>Pseudomonadati</taxon>
        <taxon>Bacteroidota</taxon>
        <taxon>Cytophagia</taxon>
        <taxon>Cytophagales</taxon>
        <taxon>Flectobacillaceae</taxon>
        <taxon>Pseudarcicella</taxon>
    </lineage>
</organism>
<dbReference type="PANTHER" id="PTHR42815">
    <property type="entry name" value="FAD-BINDING, PUTATIVE (AFU_ORTHOLOGUE AFUA_6G07600)-RELATED"/>
    <property type="match status" value="1"/>
</dbReference>
<dbReference type="EMBL" id="FOXH01000014">
    <property type="protein sequence ID" value="SFQ29091.1"/>
    <property type="molecule type" value="Genomic_DNA"/>
</dbReference>
<evidence type="ECO:0000259" key="1">
    <source>
        <dbReference type="Pfam" id="PF01243"/>
    </source>
</evidence>
<accession>A0A1I5XAZ3</accession>